<keyword evidence="5" id="KW-0812">Transmembrane</keyword>
<accession>A0AAV3QXV7</accession>
<reference evidence="5 6" key="1">
    <citation type="submission" date="2024-01" db="EMBL/GenBank/DDBJ databases">
        <title>The complete chloroplast genome sequence of Lithospermum erythrorhizon: insights into the phylogenetic relationship among Boraginaceae species and the maternal lineages of purple gromwells.</title>
        <authorList>
            <person name="Okada T."/>
            <person name="Watanabe K."/>
        </authorList>
    </citation>
    <scope>NUCLEOTIDE SEQUENCE [LARGE SCALE GENOMIC DNA]</scope>
</reference>
<evidence type="ECO:0000313" key="6">
    <source>
        <dbReference type="Proteomes" id="UP001454036"/>
    </source>
</evidence>
<keyword evidence="1 3" id="KW-0732">Signal</keyword>
<sequence>MEISTHFFNMHFTISIMLVCSKFRICHARDTITKDTPLYSNETIISAGNIFELGFFTGQVDDNRNGSFVGIWYYKLQPRTIVWVANRDQPQSLDSKQVVFIGEDNNLHFTDKFTRRNFTRSSNTTAKLLDTGNLVLIDGQSGKIWWQSFKHPTDTFLPGMKMTAELELTSWIELSRPGTGIYKFKLDEDEKLYVIKKKR</sequence>
<dbReference type="SMART" id="SM00108">
    <property type="entry name" value="B_lectin"/>
    <property type="match status" value="1"/>
</dbReference>
<dbReference type="EMBL" id="BAABME010023830">
    <property type="protein sequence ID" value="GAA0168919.1"/>
    <property type="molecule type" value="Genomic_DNA"/>
</dbReference>
<keyword evidence="2" id="KW-0325">Glycoprotein</keyword>
<organism evidence="5 6">
    <name type="scientific">Lithospermum erythrorhizon</name>
    <name type="common">Purple gromwell</name>
    <name type="synonym">Lithospermum officinale var. erythrorhizon</name>
    <dbReference type="NCBI Taxonomy" id="34254"/>
    <lineage>
        <taxon>Eukaryota</taxon>
        <taxon>Viridiplantae</taxon>
        <taxon>Streptophyta</taxon>
        <taxon>Embryophyta</taxon>
        <taxon>Tracheophyta</taxon>
        <taxon>Spermatophyta</taxon>
        <taxon>Magnoliopsida</taxon>
        <taxon>eudicotyledons</taxon>
        <taxon>Gunneridae</taxon>
        <taxon>Pentapetalae</taxon>
        <taxon>asterids</taxon>
        <taxon>lamiids</taxon>
        <taxon>Boraginales</taxon>
        <taxon>Boraginaceae</taxon>
        <taxon>Boraginoideae</taxon>
        <taxon>Lithospermeae</taxon>
        <taxon>Lithospermum</taxon>
    </lineage>
</organism>
<evidence type="ECO:0000259" key="4">
    <source>
        <dbReference type="PROSITE" id="PS50927"/>
    </source>
</evidence>
<gene>
    <name evidence="5" type="ORF">LIER_40674</name>
</gene>
<dbReference type="InterPro" id="IPR036426">
    <property type="entry name" value="Bulb-type_lectin_dom_sf"/>
</dbReference>
<dbReference type="Pfam" id="PF01453">
    <property type="entry name" value="B_lectin"/>
    <property type="match status" value="1"/>
</dbReference>
<comment type="caution">
    <text evidence="5">The sequence shown here is derived from an EMBL/GenBank/DDBJ whole genome shotgun (WGS) entry which is preliminary data.</text>
</comment>
<feature type="chain" id="PRO_5043573520" evidence="3">
    <location>
        <begin position="29"/>
        <end position="199"/>
    </location>
</feature>
<dbReference type="SUPFAM" id="SSF51110">
    <property type="entry name" value="alpha-D-mannose-specific plant lectins"/>
    <property type="match status" value="1"/>
</dbReference>
<name>A0AAV3QXV7_LITER</name>
<keyword evidence="6" id="KW-1185">Reference proteome</keyword>
<dbReference type="PANTHER" id="PTHR32444:SF235">
    <property type="entry name" value="OS01G0783900 PROTEIN"/>
    <property type="match status" value="1"/>
</dbReference>
<dbReference type="AlphaFoldDB" id="A0AAV3QXV7"/>
<proteinExistence type="predicted"/>
<keyword evidence="5" id="KW-0675">Receptor</keyword>
<feature type="domain" description="Bulb-type lectin" evidence="4">
    <location>
        <begin position="29"/>
        <end position="149"/>
    </location>
</feature>
<dbReference type="Gene3D" id="2.90.10.10">
    <property type="entry name" value="Bulb-type lectin domain"/>
    <property type="match status" value="1"/>
</dbReference>
<keyword evidence="5" id="KW-0472">Membrane</keyword>
<dbReference type="CDD" id="cd00028">
    <property type="entry name" value="B_lectin"/>
    <property type="match status" value="1"/>
</dbReference>
<evidence type="ECO:0000256" key="3">
    <source>
        <dbReference type="SAM" id="SignalP"/>
    </source>
</evidence>
<evidence type="ECO:0000313" key="5">
    <source>
        <dbReference type="EMBL" id="GAA0168919.1"/>
    </source>
</evidence>
<evidence type="ECO:0000256" key="1">
    <source>
        <dbReference type="ARBA" id="ARBA00022729"/>
    </source>
</evidence>
<protein>
    <submittedName>
        <fullName evidence="5">Transmembrane signal receptor</fullName>
    </submittedName>
</protein>
<dbReference type="Proteomes" id="UP001454036">
    <property type="component" value="Unassembled WGS sequence"/>
</dbReference>
<evidence type="ECO:0000256" key="2">
    <source>
        <dbReference type="ARBA" id="ARBA00023180"/>
    </source>
</evidence>
<dbReference type="PANTHER" id="PTHR32444">
    <property type="entry name" value="BULB-TYPE LECTIN DOMAIN-CONTAINING PROTEIN"/>
    <property type="match status" value="1"/>
</dbReference>
<feature type="signal peptide" evidence="3">
    <location>
        <begin position="1"/>
        <end position="28"/>
    </location>
</feature>
<dbReference type="InterPro" id="IPR001480">
    <property type="entry name" value="Bulb-type_lectin_dom"/>
</dbReference>
<dbReference type="PROSITE" id="PS50927">
    <property type="entry name" value="BULB_LECTIN"/>
    <property type="match status" value="1"/>
</dbReference>